<dbReference type="SUPFAM" id="SSF51197">
    <property type="entry name" value="Clavaminate synthase-like"/>
    <property type="match status" value="1"/>
</dbReference>
<evidence type="ECO:0000313" key="2">
    <source>
        <dbReference type="Proteomes" id="UP001642484"/>
    </source>
</evidence>
<keyword evidence="2" id="KW-1185">Reference proteome</keyword>
<dbReference type="Proteomes" id="UP001642484">
    <property type="component" value="Unassembled WGS sequence"/>
</dbReference>
<reference evidence="1 2" key="1">
    <citation type="submission" date="2024-02" db="EMBL/GenBank/DDBJ databases">
        <authorList>
            <person name="Chen Y."/>
            <person name="Shah S."/>
            <person name="Dougan E. K."/>
            <person name="Thang M."/>
            <person name="Chan C."/>
        </authorList>
    </citation>
    <scope>NUCLEOTIDE SEQUENCE [LARGE SCALE GENOMIC DNA]</scope>
</reference>
<dbReference type="EMBL" id="CAXAMN010003769">
    <property type="protein sequence ID" value="CAK9006052.1"/>
    <property type="molecule type" value="Genomic_DNA"/>
</dbReference>
<comment type="caution">
    <text evidence="1">The sequence shown here is derived from an EMBL/GenBank/DDBJ whole genome shotgun (WGS) entry which is preliminary data.</text>
</comment>
<proteinExistence type="predicted"/>
<accession>A0ABP0IVC2</accession>
<sequence length="359" mass="40744">MAEVSEGRDVAEIEESKGQEGYELLSKLGVPASLGERMLLLSPKPQVEEELPEALRAEEQMEYDKTKYDFRSHVAALLHWAGPKIGFGCFGSSNELELFQAKEEVFSSFKYEKRSRQCILDSSEFLACYELLLKEVVCPNLKTKLKQDGPIAFYCQFPPTLRLQPGPSERPRRLHRDAEFGHQANTWAFSSIRANHANLRYANAAGAGYSEPSVTEMNRRDGPTKAEILMGRRQRGCLFRGQSCGVTPFGLGVALFACVDFMEKDGEVNFWMPLTNYDRTKTTLWVESKPNANDFHPLSLDVGKIAMFHGTLVRHYAPPNSTTFLRVSMDFRVGVGRYFDPDWKLEGLQHYHGRRKITL</sequence>
<gene>
    <name evidence="1" type="ORF">CCMP2556_LOCUS8310</name>
</gene>
<name>A0ABP0IVC2_9DINO</name>
<organism evidence="1 2">
    <name type="scientific">Durusdinium trenchii</name>
    <dbReference type="NCBI Taxonomy" id="1381693"/>
    <lineage>
        <taxon>Eukaryota</taxon>
        <taxon>Sar</taxon>
        <taxon>Alveolata</taxon>
        <taxon>Dinophyceae</taxon>
        <taxon>Suessiales</taxon>
        <taxon>Symbiodiniaceae</taxon>
        <taxon>Durusdinium</taxon>
    </lineage>
</organism>
<evidence type="ECO:0000313" key="1">
    <source>
        <dbReference type="EMBL" id="CAK9006052.1"/>
    </source>
</evidence>
<protein>
    <submittedName>
        <fullName evidence="1">Uncharacterized protein</fullName>
    </submittedName>
</protein>